<dbReference type="Gene3D" id="2.60.40.1230">
    <property type="match status" value="1"/>
</dbReference>
<feature type="domain" description="VHS" evidence="7">
    <location>
        <begin position="24"/>
        <end position="159"/>
    </location>
</feature>
<evidence type="ECO:0000256" key="4">
    <source>
        <dbReference type="ARBA" id="ARBA00023034"/>
    </source>
</evidence>
<protein>
    <submittedName>
        <fullName evidence="10">VHS-domain-containing protein</fullName>
    </submittedName>
</protein>
<dbReference type="SUPFAM" id="SSF48464">
    <property type="entry name" value="ENTH/VHS domain"/>
    <property type="match status" value="1"/>
</dbReference>
<dbReference type="PROSITE" id="PS50909">
    <property type="entry name" value="GAT"/>
    <property type="match status" value="1"/>
</dbReference>
<comment type="subcellular location">
    <subcellularLocation>
        <location evidence="1">Golgi apparatus</location>
        <location evidence="1">trans-Golgi network</location>
    </subcellularLocation>
</comment>
<evidence type="ECO:0000259" key="9">
    <source>
        <dbReference type="PROSITE" id="PS50909"/>
    </source>
</evidence>
<feature type="domain" description="GAT" evidence="9">
    <location>
        <begin position="185"/>
        <end position="314"/>
    </location>
</feature>
<dbReference type="InterPro" id="IPR038425">
    <property type="entry name" value="GAT_sf"/>
</dbReference>
<dbReference type="InterPro" id="IPR013041">
    <property type="entry name" value="Clathrin_app_Ig-like_sf"/>
</dbReference>
<dbReference type="GO" id="GO:0006895">
    <property type="term" value="P:Golgi to endosome transport"/>
    <property type="evidence" value="ECO:0007669"/>
    <property type="project" value="UniProtKB-ARBA"/>
</dbReference>
<dbReference type="SUPFAM" id="SSF49348">
    <property type="entry name" value="Clathrin adaptor appendage domain"/>
    <property type="match status" value="1"/>
</dbReference>
<proteinExistence type="predicted"/>
<dbReference type="EMBL" id="KQ965733">
    <property type="protein sequence ID" value="KXS21315.1"/>
    <property type="molecule type" value="Genomic_DNA"/>
</dbReference>
<evidence type="ECO:0000259" key="8">
    <source>
        <dbReference type="PROSITE" id="PS50180"/>
    </source>
</evidence>
<evidence type="ECO:0000259" key="7">
    <source>
        <dbReference type="PROSITE" id="PS50179"/>
    </source>
</evidence>
<dbReference type="SMART" id="SM00809">
    <property type="entry name" value="Alpha_adaptinC2"/>
    <property type="match status" value="1"/>
</dbReference>
<dbReference type="InterPro" id="IPR008152">
    <property type="entry name" value="Clathrin_a/b/g-adaptin_app_Ig"/>
</dbReference>
<dbReference type="InterPro" id="IPR008942">
    <property type="entry name" value="ENTH_VHS"/>
</dbReference>
<gene>
    <name evidence="10" type="ORF">M427DRAFT_51548</name>
</gene>
<feature type="compositionally biased region" description="Polar residues" evidence="6">
    <location>
        <begin position="321"/>
        <end position="340"/>
    </location>
</feature>
<dbReference type="Pfam" id="PF00790">
    <property type="entry name" value="VHS"/>
    <property type="match status" value="1"/>
</dbReference>
<evidence type="ECO:0000256" key="3">
    <source>
        <dbReference type="ARBA" id="ARBA00022927"/>
    </source>
</evidence>
<dbReference type="SMART" id="SM00288">
    <property type="entry name" value="VHS"/>
    <property type="match status" value="1"/>
</dbReference>
<dbReference type="GO" id="GO:0043130">
    <property type="term" value="F:ubiquitin binding"/>
    <property type="evidence" value="ECO:0007669"/>
    <property type="project" value="InterPro"/>
</dbReference>
<evidence type="ECO:0000256" key="6">
    <source>
        <dbReference type="SAM" id="MobiDB-lite"/>
    </source>
</evidence>
<evidence type="ECO:0000256" key="1">
    <source>
        <dbReference type="ARBA" id="ARBA00004601"/>
    </source>
</evidence>
<dbReference type="InterPro" id="IPR052653">
    <property type="entry name" value="ARF-binding"/>
</dbReference>
<dbReference type="Gene3D" id="1.25.40.90">
    <property type="match status" value="1"/>
</dbReference>
<dbReference type="Pfam" id="PF03127">
    <property type="entry name" value="GAT"/>
    <property type="match status" value="1"/>
</dbReference>
<dbReference type="Gene3D" id="1.20.58.160">
    <property type="match status" value="1"/>
</dbReference>
<dbReference type="OMA" id="PDNYEPN"/>
<dbReference type="GO" id="GO:0035091">
    <property type="term" value="F:phosphatidylinositol binding"/>
    <property type="evidence" value="ECO:0007669"/>
    <property type="project" value="InterPro"/>
</dbReference>
<dbReference type="InterPro" id="IPR004152">
    <property type="entry name" value="GAT_dom"/>
</dbReference>
<reference evidence="10 11" key="1">
    <citation type="journal article" date="2015" name="Genome Biol. Evol.">
        <title>Phylogenomic analyses indicate that early fungi evolved digesting cell walls of algal ancestors of land plants.</title>
        <authorList>
            <person name="Chang Y."/>
            <person name="Wang S."/>
            <person name="Sekimoto S."/>
            <person name="Aerts A.L."/>
            <person name="Choi C."/>
            <person name="Clum A."/>
            <person name="LaButti K.M."/>
            <person name="Lindquist E.A."/>
            <person name="Yee Ngan C."/>
            <person name="Ohm R.A."/>
            <person name="Salamov A.A."/>
            <person name="Grigoriev I.V."/>
            <person name="Spatafora J.W."/>
            <person name="Berbee M.L."/>
        </authorList>
    </citation>
    <scope>NUCLEOTIDE SEQUENCE [LARGE SCALE GENOMIC DNA]</scope>
    <source>
        <strain evidence="10 11">JEL478</strain>
    </source>
</reference>
<dbReference type="InterPro" id="IPR002014">
    <property type="entry name" value="VHS_dom"/>
</dbReference>
<keyword evidence="4" id="KW-0333">Golgi apparatus</keyword>
<feature type="domain" description="GAE" evidence="8">
    <location>
        <begin position="607"/>
        <end position="720"/>
    </location>
</feature>
<dbReference type="SUPFAM" id="SSF89009">
    <property type="entry name" value="GAT-like domain"/>
    <property type="match status" value="1"/>
</dbReference>
<feature type="region of interest" description="Disordered" evidence="6">
    <location>
        <begin position="314"/>
        <end position="345"/>
    </location>
</feature>
<keyword evidence="11" id="KW-1185">Reference proteome</keyword>
<accession>A0A139AXY9</accession>
<dbReference type="OrthoDB" id="2018246at2759"/>
<dbReference type="AlphaFoldDB" id="A0A139AXY9"/>
<dbReference type="Pfam" id="PF02883">
    <property type="entry name" value="Alpha_adaptinC2"/>
    <property type="match status" value="1"/>
</dbReference>
<dbReference type="GO" id="GO:0005802">
    <property type="term" value="C:trans-Golgi network"/>
    <property type="evidence" value="ECO:0007669"/>
    <property type="project" value="TreeGrafter"/>
</dbReference>
<feature type="region of interest" description="Disordered" evidence="6">
    <location>
        <begin position="516"/>
        <end position="577"/>
    </location>
</feature>
<dbReference type="PROSITE" id="PS50179">
    <property type="entry name" value="VHS"/>
    <property type="match status" value="1"/>
</dbReference>
<keyword evidence="3" id="KW-0653">Protein transport</keyword>
<dbReference type="GO" id="GO:0005829">
    <property type="term" value="C:cytosol"/>
    <property type="evidence" value="ECO:0007669"/>
    <property type="project" value="GOC"/>
</dbReference>
<name>A0A139AXY9_GONPJ</name>
<dbReference type="PANTHER" id="PTHR47180:SF1">
    <property type="entry name" value="ADP-RIBOSYLATION FACTOR-BINDING PROTEIN GGA1-RELATED"/>
    <property type="match status" value="1"/>
</dbReference>
<sequence length="722" mass="77452">MEWIAGSGQRTPENSALETMIATACDQRRYEADLGLNMEICEMINQKGKGWPRDAAIILVKTINSKNSQSAMLALNLLDNCVKNCGYPFHLQISTKEFLNELVRRFPEKPPPYPSHTQQRILSLIQEWNATLLEGRYKFDLRHIGEMYNLLLYKGYRFPGLSDGAKVLKENNVLKSEQELEDEDRRAQEAKLHELIRRQTPAALAQANELMKTLAGYDMDTRPDYKARVTSELARIESRARSLSSILDAQEGKRWKPDAEAEEAAGHCKVAQTRIRKWVEDAAGDSDEVERTERLLSLIDLLNEVLERYDAAKSGKLVPSASPSTYVSDTTASQQTSPAEQKQDDGKVALIELGGDLASSNGGSAEPANLIDDLSNLNLSFADPARPWGMGGSISLGVGAVSTPAGAGDSSVPTVDDFLKAGVPKPVLSNVPPGSATLPALPVGLNPQPGVATPARQPPPTGFTAPPPGAPLLHLGPVQGVPVVPVSVGGSASLNSIAKSGAPKSTEIDLLGVFGGPLPSAAPPQTGARLSSPSPTPESFPSSQSGGSASPSLIPSPGGFVPAFSKPSSPIPSKVPTSLPASLIVTERSQSPGLDWEFQTAPTKEGKATEPVEVFDKNGLKMTLRRTSREGHQANYVVNFWNAIPVQMDSLVFQAAVPKAMTLKLDPLSSLSIPPMNKSPVTQGLTVVNPTKDPERLRFRISYSINNVPITETAEFAEFGNL</sequence>
<dbReference type="InterPro" id="IPR008153">
    <property type="entry name" value="GAE_dom"/>
</dbReference>
<dbReference type="GO" id="GO:0006896">
    <property type="term" value="P:Golgi to vacuole transport"/>
    <property type="evidence" value="ECO:0007669"/>
    <property type="project" value="TreeGrafter"/>
</dbReference>
<dbReference type="PROSITE" id="PS50180">
    <property type="entry name" value="GAE"/>
    <property type="match status" value="1"/>
</dbReference>
<feature type="compositionally biased region" description="Low complexity" evidence="6">
    <location>
        <begin position="562"/>
        <end position="577"/>
    </location>
</feature>
<dbReference type="GO" id="GO:0043328">
    <property type="term" value="P:protein transport to vacuole involved in ubiquitin-dependent protein catabolic process via the multivesicular body sorting pathway"/>
    <property type="evidence" value="ECO:0007669"/>
    <property type="project" value="TreeGrafter"/>
</dbReference>
<dbReference type="Proteomes" id="UP000070544">
    <property type="component" value="Unassembled WGS sequence"/>
</dbReference>
<dbReference type="FunFam" id="1.25.40.90:FF:000008">
    <property type="entry name" value="VHS domain protein"/>
    <property type="match status" value="1"/>
</dbReference>
<dbReference type="STRING" id="1344416.A0A139AXY9"/>
<evidence type="ECO:0000256" key="5">
    <source>
        <dbReference type="ARBA" id="ARBA00053552"/>
    </source>
</evidence>
<feature type="compositionally biased region" description="Low complexity" evidence="6">
    <location>
        <begin position="531"/>
        <end position="552"/>
    </location>
</feature>
<evidence type="ECO:0000313" key="11">
    <source>
        <dbReference type="Proteomes" id="UP000070544"/>
    </source>
</evidence>
<evidence type="ECO:0000313" key="10">
    <source>
        <dbReference type="EMBL" id="KXS21315.1"/>
    </source>
</evidence>
<evidence type="ECO:0000256" key="2">
    <source>
        <dbReference type="ARBA" id="ARBA00022448"/>
    </source>
</evidence>
<organism evidence="10 11">
    <name type="scientific">Gonapodya prolifera (strain JEL478)</name>
    <name type="common">Monoblepharis prolifera</name>
    <dbReference type="NCBI Taxonomy" id="1344416"/>
    <lineage>
        <taxon>Eukaryota</taxon>
        <taxon>Fungi</taxon>
        <taxon>Fungi incertae sedis</taxon>
        <taxon>Chytridiomycota</taxon>
        <taxon>Chytridiomycota incertae sedis</taxon>
        <taxon>Monoblepharidomycetes</taxon>
        <taxon>Monoblepharidales</taxon>
        <taxon>Gonapodyaceae</taxon>
        <taxon>Gonapodya</taxon>
    </lineage>
</organism>
<dbReference type="CDD" id="cd16998">
    <property type="entry name" value="VHS_GGA_fungi"/>
    <property type="match status" value="1"/>
</dbReference>
<keyword evidence="2" id="KW-0813">Transport</keyword>
<dbReference type="PANTHER" id="PTHR47180">
    <property type="entry name" value="ADP-RIBOSYLATION FACTOR-BINDING PROTEIN GGA1-RELATED"/>
    <property type="match status" value="1"/>
</dbReference>
<comment type="function">
    <text evidence="5">May play a role in the regulation of membrane traffic through the trans-Golgi network.</text>
</comment>